<dbReference type="InterPro" id="IPR007278">
    <property type="entry name" value="DUF397"/>
</dbReference>
<dbReference type="EMBL" id="NKYE01000013">
    <property type="protein sequence ID" value="OZM71453.1"/>
    <property type="molecule type" value="Genomic_DNA"/>
</dbReference>
<proteinExistence type="predicted"/>
<comment type="caution">
    <text evidence="2">The sequence shown here is derived from an EMBL/GenBank/DDBJ whole genome shotgun (WGS) entry which is preliminary data.</text>
</comment>
<name>A0A263CZ63_9PSEU</name>
<sequence length="58" mass="6315">MNEQRTWRKSSYSGAENNCVELAVTPAETAIRDTKDREGGTLTVPSTAFAALLTDIRA</sequence>
<accession>A0A263CZ63</accession>
<feature type="domain" description="DUF397" evidence="1">
    <location>
        <begin position="6"/>
        <end position="57"/>
    </location>
</feature>
<organism evidence="2 3">
    <name type="scientific">Amycolatopsis antarctica</name>
    <dbReference type="NCBI Taxonomy" id="1854586"/>
    <lineage>
        <taxon>Bacteria</taxon>
        <taxon>Bacillati</taxon>
        <taxon>Actinomycetota</taxon>
        <taxon>Actinomycetes</taxon>
        <taxon>Pseudonocardiales</taxon>
        <taxon>Pseudonocardiaceae</taxon>
        <taxon>Amycolatopsis</taxon>
    </lineage>
</organism>
<keyword evidence="3" id="KW-1185">Reference proteome</keyword>
<gene>
    <name evidence="2" type="ORF">CFN78_20105</name>
</gene>
<evidence type="ECO:0000259" key="1">
    <source>
        <dbReference type="Pfam" id="PF04149"/>
    </source>
</evidence>
<dbReference type="OrthoDB" id="3697313at2"/>
<dbReference type="Proteomes" id="UP000242444">
    <property type="component" value="Unassembled WGS sequence"/>
</dbReference>
<evidence type="ECO:0000313" key="3">
    <source>
        <dbReference type="Proteomes" id="UP000242444"/>
    </source>
</evidence>
<reference evidence="2 3" key="1">
    <citation type="submission" date="2017-07" db="EMBL/GenBank/DDBJ databases">
        <title>Amycolatopsis antarcticus sp. nov., isolated from the surface of an Antarcticus brown macroalga.</title>
        <authorList>
            <person name="Wang J."/>
            <person name="Leiva S."/>
            <person name="Huang J."/>
            <person name="Huang Y."/>
        </authorList>
    </citation>
    <scope>NUCLEOTIDE SEQUENCE [LARGE SCALE GENOMIC DNA]</scope>
    <source>
        <strain evidence="2 3">AU-G6</strain>
    </source>
</reference>
<dbReference type="RefSeq" id="WP_094864401.1">
    <property type="nucleotide sequence ID" value="NZ_NKYE01000013.1"/>
</dbReference>
<protein>
    <submittedName>
        <fullName evidence="2">DUF397 domain-containing protein</fullName>
    </submittedName>
</protein>
<dbReference type="AlphaFoldDB" id="A0A263CZ63"/>
<evidence type="ECO:0000313" key="2">
    <source>
        <dbReference type="EMBL" id="OZM71453.1"/>
    </source>
</evidence>
<dbReference type="Pfam" id="PF04149">
    <property type="entry name" value="DUF397"/>
    <property type="match status" value="1"/>
</dbReference>
<dbReference type="InParanoid" id="A0A263CZ63"/>